<gene>
    <name evidence="1" type="ORF">BDM02DRAFT_826296</name>
</gene>
<comment type="caution">
    <text evidence="1">The sequence shown here is derived from an EMBL/GenBank/DDBJ whole genome shotgun (WGS) entry which is preliminary data.</text>
</comment>
<name>A0ACB6Z598_THEGA</name>
<reference evidence="1" key="1">
    <citation type="submission" date="2019-10" db="EMBL/GenBank/DDBJ databases">
        <authorList>
            <consortium name="DOE Joint Genome Institute"/>
            <person name="Kuo A."/>
            <person name="Miyauchi S."/>
            <person name="Kiss E."/>
            <person name="Drula E."/>
            <person name="Kohler A."/>
            <person name="Sanchez-Garcia M."/>
            <person name="Andreopoulos B."/>
            <person name="Barry K.W."/>
            <person name="Bonito G."/>
            <person name="Buee M."/>
            <person name="Carver A."/>
            <person name="Chen C."/>
            <person name="Cichocki N."/>
            <person name="Clum A."/>
            <person name="Culley D."/>
            <person name="Crous P.W."/>
            <person name="Fauchery L."/>
            <person name="Girlanda M."/>
            <person name="Hayes R."/>
            <person name="Keri Z."/>
            <person name="Labutti K."/>
            <person name="Lipzen A."/>
            <person name="Lombard V."/>
            <person name="Magnuson J."/>
            <person name="Maillard F."/>
            <person name="Morin E."/>
            <person name="Murat C."/>
            <person name="Nolan M."/>
            <person name="Ohm R."/>
            <person name="Pangilinan J."/>
            <person name="Pereira M."/>
            <person name="Perotto S."/>
            <person name="Peter M."/>
            <person name="Riley R."/>
            <person name="Sitrit Y."/>
            <person name="Stielow B."/>
            <person name="Szollosi G."/>
            <person name="Zifcakova L."/>
            <person name="Stursova M."/>
            <person name="Spatafora J.W."/>
            <person name="Tedersoo L."/>
            <person name="Vaario L.-M."/>
            <person name="Yamada A."/>
            <person name="Yan M."/>
            <person name="Wang P."/>
            <person name="Xu J."/>
            <person name="Bruns T."/>
            <person name="Baldrian P."/>
            <person name="Vilgalys R."/>
            <person name="Henrissat B."/>
            <person name="Grigoriev I.V."/>
            <person name="Hibbett D."/>
            <person name="Nagy L.G."/>
            <person name="Martin F.M."/>
        </authorList>
    </citation>
    <scope>NUCLEOTIDE SEQUENCE</scope>
    <source>
        <strain evidence="1">P2</strain>
    </source>
</reference>
<accession>A0ACB6Z598</accession>
<dbReference type="EMBL" id="MU118113">
    <property type="protein sequence ID" value="KAF9644904.1"/>
    <property type="molecule type" value="Genomic_DNA"/>
</dbReference>
<reference evidence="1" key="2">
    <citation type="journal article" date="2020" name="Nat. Commun.">
        <title>Large-scale genome sequencing of mycorrhizal fungi provides insights into the early evolution of symbiotic traits.</title>
        <authorList>
            <person name="Miyauchi S."/>
            <person name="Kiss E."/>
            <person name="Kuo A."/>
            <person name="Drula E."/>
            <person name="Kohler A."/>
            <person name="Sanchez-Garcia M."/>
            <person name="Morin E."/>
            <person name="Andreopoulos B."/>
            <person name="Barry K.W."/>
            <person name="Bonito G."/>
            <person name="Buee M."/>
            <person name="Carver A."/>
            <person name="Chen C."/>
            <person name="Cichocki N."/>
            <person name="Clum A."/>
            <person name="Culley D."/>
            <person name="Crous P.W."/>
            <person name="Fauchery L."/>
            <person name="Girlanda M."/>
            <person name="Hayes R.D."/>
            <person name="Keri Z."/>
            <person name="LaButti K."/>
            <person name="Lipzen A."/>
            <person name="Lombard V."/>
            <person name="Magnuson J."/>
            <person name="Maillard F."/>
            <person name="Murat C."/>
            <person name="Nolan M."/>
            <person name="Ohm R.A."/>
            <person name="Pangilinan J."/>
            <person name="Pereira M.F."/>
            <person name="Perotto S."/>
            <person name="Peter M."/>
            <person name="Pfister S."/>
            <person name="Riley R."/>
            <person name="Sitrit Y."/>
            <person name="Stielow J.B."/>
            <person name="Szollosi G."/>
            <person name="Zifcakova L."/>
            <person name="Stursova M."/>
            <person name="Spatafora J.W."/>
            <person name="Tedersoo L."/>
            <person name="Vaario L.M."/>
            <person name="Yamada A."/>
            <person name="Yan M."/>
            <person name="Wang P."/>
            <person name="Xu J."/>
            <person name="Bruns T."/>
            <person name="Baldrian P."/>
            <person name="Vilgalys R."/>
            <person name="Dunand C."/>
            <person name="Henrissat B."/>
            <person name="Grigoriev I.V."/>
            <person name="Hibbett D."/>
            <person name="Nagy L.G."/>
            <person name="Martin F.M."/>
        </authorList>
    </citation>
    <scope>NUCLEOTIDE SEQUENCE</scope>
    <source>
        <strain evidence="1">P2</strain>
    </source>
</reference>
<keyword evidence="2" id="KW-1185">Reference proteome</keyword>
<sequence>MECGVMRPQGQRTALLIIRCRPCVGRRRVSMGKSQGPPYIPVPSWTCHRSSSTSRIKYVINERRLGYQGAIQMIAESNKRKNSKLLFQSLRLGRQESPVVVRRTAAERAAAGLVQPDLVRRGLNY</sequence>
<evidence type="ECO:0000313" key="2">
    <source>
        <dbReference type="Proteomes" id="UP000886501"/>
    </source>
</evidence>
<proteinExistence type="predicted"/>
<organism evidence="1 2">
    <name type="scientific">Thelephora ganbajun</name>
    <name type="common">Ganba fungus</name>
    <dbReference type="NCBI Taxonomy" id="370292"/>
    <lineage>
        <taxon>Eukaryota</taxon>
        <taxon>Fungi</taxon>
        <taxon>Dikarya</taxon>
        <taxon>Basidiomycota</taxon>
        <taxon>Agaricomycotina</taxon>
        <taxon>Agaricomycetes</taxon>
        <taxon>Thelephorales</taxon>
        <taxon>Thelephoraceae</taxon>
        <taxon>Thelephora</taxon>
    </lineage>
</organism>
<protein>
    <submittedName>
        <fullName evidence="1">Uncharacterized protein</fullName>
    </submittedName>
</protein>
<evidence type="ECO:0000313" key="1">
    <source>
        <dbReference type="EMBL" id="KAF9644904.1"/>
    </source>
</evidence>
<dbReference type="Proteomes" id="UP000886501">
    <property type="component" value="Unassembled WGS sequence"/>
</dbReference>